<dbReference type="AlphaFoldDB" id="A0A563EXY1"/>
<keyword evidence="2" id="KW-0378">Hydrolase</keyword>
<comment type="caution">
    <text evidence="2">The sequence shown here is derived from an EMBL/GenBank/DDBJ whole genome shotgun (WGS) entry which is preliminary data.</text>
</comment>
<protein>
    <submittedName>
        <fullName evidence="2">Dienelactone hydrolase family protein</fullName>
    </submittedName>
</protein>
<dbReference type="EMBL" id="VOBR01000005">
    <property type="protein sequence ID" value="TWP52493.1"/>
    <property type="molecule type" value="Genomic_DNA"/>
</dbReference>
<dbReference type="GO" id="GO:0016787">
    <property type="term" value="F:hydrolase activity"/>
    <property type="evidence" value="ECO:0007669"/>
    <property type="project" value="UniProtKB-KW"/>
</dbReference>
<dbReference type="SUPFAM" id="SSF53474">
    <property type="entry name" value="alpha/beta-Hydrolases"/>
    <property type="match status" value="1"/>
</dbReference>
<evidence type="ECO:0000313" key="2">
    <source>
        <dbReference type="EMBL" id="TWP52493.1"/>
    </source>
</evidence>
<proteinExistence type="predicted"/>
<keyword evidence="3" id="KW-1185">Reference proteome</keyword>
<dbReference type="InterPro" id="IPR002925">
    <property type="entry name" value="Dienelactn_hydro"/>
</dbReference>
<accession>A0A563EXY1</accession>
<dbReference type="OrthoDB" id="3208682at2"/>
<name>A0A563EXY1_9PSEU</name>
<dbReference type="Pfam" id="PF01738">
    <property type="entry name" value="DLH"/>
    <property type="match status" value="1"/>
</dbReference>
<evidence type="ECO:0000313" key="3">
    <source>
        <dbReference type="Proteomes" id="UP000316639"/>
    </source>
</evidence>
<dbReference type="InterPro" id="IPR029058">
    <property type="entry name" value="AB_hydrolase_fold"/>
</dbReference>
<dbReference type="Proteomes" id="UP000316639">
    <property type="component" value="Unassembled WGS sequence"/>
</dbReference>
<dbReference type="PANTHER" id="PTHR46623">
    <property type="entry name" value="CARBOXYMETHYLENEBUTENOLIDASE-RELATED"/>
    <property type="match status" value="1"/>
</dbReference>
<dbReference type="RefSeq" id="WP_146350549.1">
    <property type="nucleotide sequence ID" value="NZ_VOBR01000005.1"/>
</dbReference>
<sequence>MADLDLSGLAAQHGGSPTLRGYFATPPGEGPWPGVVLIHEIFGIDDAMRRHADRLASLGYLTLAVDLYSEGGARRCLVSTMRAMLKGSGRAFTDIEVARRHLAGSERCTGKIGVIGFCLGGGFALLNARAGFDAAAANYGQLPKDLDQVLVGACPIVGTFGRRDLTLRGAAAKLETALTNAGIPHDVKEYPDANHAFLNDTENGPRLLRPLARIAGFGPEPDSAADAWKRIDAFFGAHLR</sequence>
<evidence type="ECO:0000259" key="1">
    <source>
        <dbReference type="Pfam" id="PF01738"/>
    </source>
</evidence>
<gene>
    <name evidence="2" type="ORF">FKR81_09205</name>
</gene>
<reference evidence="2 3" key="1">
    <citation type="submission" date="2019-07" db="EMBL/GenBank/DDBJ databases">
        <title>Lentzea xizangensis sp. nov., isolated from Qinghai-Tibetan Plateau Soils.</title>
        <authorList>
            <person name="Huang J."/>
        </authorList>
    </citation>
    <scope>NUCLEOTIDE SEQUENCE [LARGE SCALE GENOMIC DNA]</scope>
    <source>
        <strain evidence="2 3">FXJ1.1311</strain>
    </source>
</reference>
<dbReference type="PANTHER" id="PTHR46623:SF6">
    <property type="entry name" value="ALPHA_BETA-HYDROLASES SUPERFAMILY PROTEIN"/>
    <property type="match status" value="1"/>
</dbReference>
<dbReference type="Gene3D" id="3.40.50.1820">
    <property type="entry name" value="alpha/beta hydrolase"/>
    <property type="match status" value="1"/>
</dbReference>
<dbReference type="InterPro" id="IPR051049">
    <property type="entry name" value="Dienelactone_hydrolase-like"/>
</dbReference>
<feature type="domain" description="Dienelactone hydrolase" evidence="1">
    <location>
        <begin position="19"/>
        <end position="238"/>
    </location>
</feature>
<organism evidence="2 3">
    <name type="scientific">Lentzea tibetensis</name>
    <dbReference type="NCBI Taxonomy" id="2591470"/>
    <lineage>
        <taxon>Bacteria</taxon>
        <taxon>Bacillati</taxon>
        <taxon>Actinomycetota</taxon>
        <taxon>Actinomycetes</taxon>
        <taxon>Pseudonocardiales</taxon>
        <taxon>Pseudonocardiaceae</taxon>
        <taxon>Lentzea</taxon>
    </lineage>
</organism>